<dbReference type="Pfam" id="PF06748">
    <property type="entry name" value="DUF1217"/>
    <property type="match status" value="1"/>
</dbReference>
<proteinExistence type="predicted"/>
<evidence type="ECO:0000313" key="2">
    <source>
        <dbReference type="Proteomes" id="UP000003635"/>
    </source>
</evidence>
<dbReference type="EMBL" id="AAOT01000009">
    <property type="protein sequence ID" value="EAR51743.1"/>
    <property type="molecule type" value="Genomic_DNA"/>
</dbReference>
<dbReference type="InterPro" id="IPR023157">
    <property type="entry name" value="AGR-C-984p-like_sf"/>
</dbReference>
<keyword evidence="2" id="KW-1185">Reference proteome</keyword>
<accession>Q2CGH5</accession>
<dbReference type="STRING" id="314256.OG2516_06756"/>
<dbReference type="InterPro" id="IPR010626">
    <property type="entry name" value="DUF1217"/>
</dbReference>
<sequence>MIPITGLATPAALKLVDATRDQQLEMIGSSTRHARAIDTFRERVGGIETVEDLLADQDVYAFVMRAYDLEDQIFGKALVGKVLEGDITDSKALINRLTDPRMRELYTGLGFTEGGTKNANTLDPAWQEAMVDRYVEQHFINAQADQNATVGVALEFRRAAPEISTWMDVLKDADLSTLMRTALGVPSSVAQLDIDKQAELFARKFDITKLQDPAEVEKLVRKYAIISDALSGSAASNSAAVQMLSNSAAGMAGSYVPITLDISAITSLPSAPYR</sequence>
<evidence type="ECO:0008006" key="3">
    <source>
        <dbReference type="Google" id="ProtNLM"/>
    </source>
</evidence>
<dbReference type="RefSeq" id="WP_007254877.1">
    <property type="nucleotide sequence ID" value="NZ_CH724107.1"/>
</dbReference>
<reference evidence="1 2" key="1">
    <citation type="journal article" date="2010" name="J. Bacteriol.">
        <title>Genome sequences of Oceanicola granulosus HTCC2516(T) and Oceanicola batsensis HTCC2597(TDelta).</title>
        <authorList>
            <person name="Thrash J.C."/>
            <person name="Cho J.C."/>
            <person name="Vergin K.L."/>
            <person name="Giovannoni S.J."/>
        </authorList>
    </citation>
    <scope>NUCLEOTIDE SEQUENCE [LARGE SCALE GENOMIC DNA]</scope>
    <source>
        <strain evidence="2">ATCC BAA-861 / DSM 15982 / KCTC 12143 / HTCC2516</strain>
    </source>
</reference>
<dbReference type="Gene3D" id="1.10.3700.10">
    <property type="entry name" value="AGR C 984p-like"/>
    <property type="match status" value="1"/>
</dbReference>
<dbReference type="Proteomes" id="UP000003635">
    <property type="component" value="Unassembled WGS sequence"/>
</dbReference>
<dbReference type="SUPFAM" id="SSF158837">
    <property type="entry name" value="AGR C 984p-like"/>
    <property type="match status" value="1"/>
</dbReference>
<dbReference type="HOGENOM" id="CLU_074035_0_0_5"/>
<protein>
    <recommendedName>
        <fullName evidence="3">Flagellar basal-body rod protein FlgF</fullName>
    </recommendedName>
</protein>
<dbReference type="AlphaFoldDB" id="Q2CGH5"/>
<comment type="caution">
    <text evidence="1">The sequence shown here is derived from an EMBL/GenBank/DDBJ whole genome shotgun (WGS) entry which is preliminary data.</text>
</comment>
<evidence type="ECO:0000313" key="1">
    <source>
        <dbReference type="EMBL" id="EAR51743.1"/>
    </source>
</evidence>
<dbReference type="OrthoDB" id="7824597at2"/>
<gene>
    <name evidence="1" type="ORF">OG2516_06756</name>
</gene>
<organism evidence="1 2">
    <name type="scientific">Oceanicola granulosus (strain ATCC BAA-861 / DSM 15982 / KCTC 12143 / HTCC2516)</name>
    <dbReference type="NCBI Taxonomy" id="314256"/>
    <lineage>
        <taxon>Bacteria</taxon>
        <taxon>Pseudomonadati</taxon>
        <taxon>Pseudomonadota</taxon>
        <taxon>Alphaproteobacteria</taxon>
        <taxon>Rhodobacterales</taxon>
        <taxon>Roseobacteraceae</taxon>
        <taxon>Oceanicola</taxon>
    </lineage>
</organism>
<dbReference type="eggNOG" id="ENOG502ZBJH">
    <property type="taxonomic scope" value="Bacteria"/>
</dbReference>
<name>Q2CGH5_OCEGH</name>